<dbReference type="InterPro" id="IPR043143">
    <property type="entry name" value="Mal/L-sulf/L-lact_DH-like_NADP"/>
</dbReference>
<dbReference type="SUPFAM" id="SSF89733">
    <property type="entry name" value="L-sulfolactate dehydrogenase-like"/>
    <property type="match status" value="1"/>
</dbReference>
<reference evidence="3 4" key="1">
    <citation type="submission" date="2018-08" db="EMBL/GenBank/DDBJ databases">
        <title>Sphingobium sp. EO9.</title>
        <authorList>
            <person name="Park Y."/>
            <person name="Kim K.H."/>
            <person name="Jeon C.O."/>
        </authorList>
    </citation>
    <scope>NUCLEOTIDE SEQUENCE [LARGE SCALE GENOMIC DNA]</scope>
    <source>
        <strain evidence="3 4">EO9</strain>
    </source>
</reference>
<evidence type="ECO:0000313" key="3">
    <source>
        <dbReference type="EMBL" id="RJG57912.1"/>
    </source>
</evidence>
<dbReference type="InterPro" id="IPR003767">
    <property type="entry name" value="Malate/L-lactate_DH-like"/>
</dbReference>
<comment type="caution">
    <text evidence="3">The sequence shown here is derived from an EMBL/GenBank/DDBJ whole genome shotgun (WGS) entry which is preliminary data.</text>
</comment>
<dbReference type="Proteomes" id="UP000283469">
    <property type="component" value="Unassembled WGS sequence"/>
</dbReference>
<dbReference type="InterPro" id="IPR043144">
    <property type="entry name" value="Mal/L-sulf/L-lact_DH-like_ah"/>
</dbReference>
<dbReference type="OrthoDB" id="9811519at2"/>
<dbReference type="RefSeq" id="WP_119743632.1">
    <property type="nucleotide sequence ID" value="NZ_QVRA01000001.1"/>
</dbReference>
<dbReference type="GO" id="GO:0016491">
    <property type="term" value="F:oxidoreductase activity"/>
    <property type="evidence" value="ECO:0007669"/>
    <property type="project" value="UniProtKB-KW"/>
</dbReference>
<dbReference type="Gene3D" id="1.10.1530.10">
    <property type="match status" value="1"/>
</dbReference>
<dbReference type="EMBL" id="QVRA01000001">
    <property type="protein sequence ID" value="RJG57912.1"/>
    <property type="molecule type" value="Genomic_DNA"/>
</dbReference>
<dbReference type="PANTHER" id="PTHR11091">
    <property type="entry name" value="OXIDOREDUCTASE-RELATED"/>
    <property type="match status" value="1"/>
</dbReference>
<protein>
    <submittedName>
        <fullName evidence="3">Ldh family oxidoreductase</fullName>
    </submittedName>
</protein>
<dbReference type="Gene3D" id="3.30.1370.60">
    <property type="entry name" value="Hypothetical oxidoreductase yiak, domain 2"/>
    <property type="match status" value="1"/>
</dbReference>
<dbReference type="InterPro" id="IPR036111">
    <property type="entry name" value="Mal/L-sulfo/L-lacto_DH-like_sf"/>
</dbReference>
<evidence type="ECO:0000256" key="2">
    <source>
        <dbReference type="ARBA" id="ARBA00023002"/>
    </source>
</evidence>
<dbReference type="AlphaFoldDB" id="A0A418YYK3"/>
<evidence type="ECO:0000313" key="4">
    <source>
        <dbReference type="Proteomes" id="UP000283469"/>
    </source>
</evidence>
<sequence>MSAISAPALRRFASALLTGGGFVHQDADAMADLLVWANLRGADSHGVLRIPRYIEMLALGQVKADHQISIAHAFGAIRVVDGDMAPGAVAMNRAVTEAMAMATRFGLGWCGVRRTSHAGAVGYFVEQVARAGMIGIAMTASKPLMSYFGAKGEALSTNPLAISIPSPDCGDPLILDMSTAAVALGKVMSAKDANRPIPLGWAIDADGAETTDPHKVAALLPMAGAKGSGLSLMIEMLCSVLNGNPAIAPALTGGKAGGFNGMVLAIDPRAFGDPQIFREDVGALMAAIGGLEPAPGFDRVRLPGERGYETRRLRERDGIMLPSGTVDRLIDCARGLGVELPAGLAE</sequence>
<proteinExistence type="inferred from homology"/>
<keyword evidence="2" id="KW-0560">Oxidoreductase</keyword>
<keyword evidence="4" id="KW-1185">Reference proteome</keyword>
<evidence type="ECO:0000256" key="1">
    <source>
        <dbReference type="ARBA" id="ARBA00006056"/>
    </source>
</evidence>
<gene>
    <name evidence="3" type="ORF">D0Z70_01495</name>
</gene>
<name>A0A418YYK3_9SPHN</name>
<comment type="similarity">
    <text evidence="1">Belongs to the LDH2/MDH2 oxidoreductase family.</text>
</comment>
<organism evidence="3 4">
    <name type="scientific">Sphingobium terrigena</name>
    <dbReference type="NCBI Taxonomy" id="2304063"/>
    <lineage>
        <taxon>Bacteria</taxon>
        <taxon>Pseudomonadati</taxon>
        <taxon>Pseudomonadota</taxon>
        <taxon>Alphaproteobacteria</taxon>
        <taxon>Sphingomonadales</taxon>
        <taxon>Sphingomonadaceae</taxon>
        <taxon>Sphingobium</taxon>
    </lineage>
</organism>
<accession>A0A418YYK3</accession>
<dbReference type="PANTHER" id="PTHR11091:SF0">
    <property type="entry name" value="MALATE DEHYDROGENASE"/>
    <property type="match status" value="1"/>
</dbReference>
<dbReference type="Pfam" id="PF02615">
    <property type="entry name" value="Ldh_2"/>
    <property type="match status" value="1"/>
</dbReference>